<dbReference type="InterPro" id="IPR009526">
    <property type="entry name" value="DUF1146"/>
</dbReference>
<accession>A0A974NZN7</accession>
<reference evidence="2" key="1">
    <citation type="submission" date="2021-01" db="EMBL/GenBank/DDBJ databases">
        <title>Enterococcus.</title>
        <authorList>
            <person name="Du X."/>
            <person name="Wang N."/>
        </authorList>
    </citation>
    <scope>NUCLEOTIDE SEQUENCE [LARGE SCALE GENOMIC DNA]</scope>
    <source>
        <strain evidence="2">T90-2</strain>
    </source>
</reference>
<keyword evidence="1" id="KW-0472">Membrane</keyword>
<keyword evidence="1" id="KW-0812">Transmembrane</keyword>
<dbReference type="AlphaFoldDB" id="A0A974NZN7"/>
<proteinExistence type="predicted"/>
<organism evidence="2">
    <name type="scientific">Enterococcus faecalis</name>
    <name type="common">Streptococcus faecalis</name>
    <dbReference type="NCBI Taxonomy" id="1351"/>
    <lineage>
        <taxon>Bacteria</taxon>
        <taxon>Bacillati</taxon>
        <taxon>Bacillota</taxon>
        <taxon>Bacilli</taxon>
        <taxon>Lactobacillales</taxon>
        <taxon>Enterococcaceae</taxon>
        <taxon>Enterococcus</taxon>
    </lineage>
</organism>
<feature type="transmembrane region" description="Helical" evidence="1">
    <location>
        <begin position="6"/>
        <end position="26"/>
    </location>
</feature>
<dbReference type="NCBIfam" id="TIGR02327">
    <property type="entry name" value="int_mem_ywzB"/>
    <property type="match status" value="1"/>
</dbReference>
<evidence type="ECO:0000256" key="1">
    <source>
        <dbReference type="SAM" id="Phobius"/>
    </source>
</evidence>
<feature type="transmembrane region" description="Helical" evidence="1">
    <location>
        <begin position="46"/>
        <end position="68"/>
    </location>
</feature>
<dbReference type="EMBL" id="CP068242">
    <property type="protein sequence ID" value="QQV79627.1"/>
    <property type="molecule type" value="Genomic_DNA"/>
</dbReference>
<name>A0A974NZN7_ENTFL</name>
<gene>
    <name evidence="2" type="ORF">JG559_02090</name>
</gene>
<dbReference type="Pfam" id="PF06612">
    <property type="entry name" value="DUF1146"/>
    <property type="match status" value="1"/>
</dbReference>
<keyword evidence="1" id="KW-1133">Transmembrane helix</keyword>
<sequence length="90" mass="10701">MQYYGVDAIVRIVSHLMFIYISFWALQSLRIEQFFKTQFTPQIRMLMVFFAIAIGYTVSSFALELIALCRNLFHCVFSLKIEKNKKVQFF</sequence>
<evidence type="ECO:0000313" key="2">
    <source>
        <dbReference type="EMBL" id="QQV79627.1"/>
    </source>
</evidence>
<protein>
    <submittedName>
        <fullName evidence="2">DUF1146 domain-containing protein</fullName>
    </submittedName>
</protein>